<organism evidence="3 4">
    <name type="scientific">Psychrobacter nivimaris</name>
    <dbReference type="NCBI Taxonomy" id="281738"/>
    <lineage>
        <taxon>Bacteria</taxon>
        <taxon>Pseudomonadati</taxon>
        <taxon>Pseudomonadota</taxon>
        <taxon>Gammaproteobacteria</taxon>
        <taxon>Moraxellales</taxon>
        <taxon>Moraxellaceae</taxon>
        <taxon>Psychrobacter</taxon>
    </lineage>
</organism>
<keyword evidence="2" id="KW-0732">Signal</keyword>
<feature type="region of interest" description="Disordered" evidence="1">
    <location>
        <begin position="59"/>
        <end position="96"/>
    </location>
</feature>
<keyword evidence="4" id="KW-1185">Reference proteome</keyword>
<evidence type="ECO:0000313" key="4">
    <source>
        <dbReference type="Proteomes" id="UP000471465"/>
    </source>
</evidence>
<feature type="compositionally biased region" description="Polar residues" evidence="1">
    <location>
        <begin position="76"/>
        <end position="89"/>
    </location>
</feature>
<evidence type="ECO:0000256" key="1">
    <source>
        <dbReference type="SAM" id="MobiDB-lite"/>
    </source>
</evidence>
<dbReference type="AlphaFoldDB" id="A0A6N7BZQ9"/>
<dbReference type="EMBL" id="VZIZ01000008">
    <property type="protein sequence ID" value="KAF0569449.1"/>
    <property type="molecule type" value="Genomic_DNA"/>
</dbReference>
<dbReference type="Proteomes" id="UP000471465">
    <property type="component" value="Unassembled WGS sequence"/>
</dbReference>
<feature type="chain" id="PRO_5026947227" evidence="2">
    <location>
        <begin position="28"/>
        <end position="96"/>
    </location>
</feature>
<sequence>MYLWYLNKMQKMFLWVACLAATTICNAEVDETNAYASDPVIVDNENKFSSSNDSAIAADMTLSDRENLSDIEPSVQRLTESQIQEQNRNSQKKYRY</sequence>
<comment type="caution">
    <text evidence="3">The sequence shown here is derived from an EMBL/GenBank/DDBJ whole genome shotgun (WGS) entry which is preliminary data.</text>
</comment>
<reference evidence="3 4" key="1">
    <citation type="submission" date="2019-09" db="EMBL/GenBank/DDBJ databases">
        <title>Draft genome sequence of Psychrobacter nivimaris LAMA 639, in search for biotechnological relevant genes.</title>
        <authorList>
            <person name="Lima A.O.S."/>
            <person name="Staloch B.E.K."/>
            <person name="Freitas R.C."/>
            <person name="Niero H."/>
            <person name="Silva M.A.C."/>
        </authorList>
    </citation>
    <scope>NUCLEOTIDE SEQUENCE [LARGE SCALE GENOMIC DNA]</scope>
    <source>
        <strain evidence="3 4">LAMA 639</strain>
    </source>
</reference>
<evidence type="ECO:0000313" key="3">
    <source>
        <dbReference type="EMBL" id="KAF0569449.1"/>
    </source>
</evidence>
<gene>
    <name evidence="3" type="ORF">FQV37_2764</name>
</gene>
<evidence type="ECO:0000256" key="2">
    <source>
        <dbReference type="SAM" id="SignalP"/>
    </source>
</evidence>
<protein>
    <submittedName>
        <fullName evidence="3">Uncharacterized protein</fullName>
    </submittedName>
</protein>
<name>A0A6N7BZQ9_9GAMM</name>
<proteinExistence type="predicted"/>
<feature type="signal peptide" evidence="2">
    <location>
        <begin position="1"/>
        <end position="27"/>
    </location>
</feature>
<accession>A0A6N7BZQ9</accession>